<evidence type="ECO:0000313" key="3">
    <source>
        <dbReference type="Proteomes" id="UP000059542"/>
    </source>
</evidence>
<accession>A0A0U4A8S7</accession>
<keyword evidence="3" id="KW-1185">Reference proteome</keyword>
<keyword evidence="1" id="KW-0472">Membrane</keyword>
<keyword evidence="1" id="KW-0812">Transmembrane</keyword>
<gene>
    <name evidence="2" type="ORF">AUC43_05795</name>
</gene>
<protein>
    <submittedName>
        <fullName evidence="2">Uncharacterized protein</fullName>
    </submittedName>
</protein>
<name>A0A0U4A8S7_9BACT</name>
<evidence type="ECO:0000313" key="2">
    <source>
        <dbReference type="EMBL" id="ALW84636.1"/>
    </source>
</evidence>
<feature type="transmembrane region" description="Helical" evidence="1">
    <location>
        <begin position="43"/>
        <end position="62"/>
    </location>
</feature>
<reference evidence="2 3" key="1">
    <citation type="submission" date="2015-12" db="EMBL/GenBank/DDBJ databases">
        <authorList>
            <person name="Shamseldin A."/>
            <person name="Moawad H."/>
            <person name="Abd El-Rahim W.M."/>
            <person name="Sadowsky M.J."/>
        </authorList>
    </citation>
    <scope>NUCLEOTIDE SEQUENCE [LARGE SCALE GENOMIC DNA]</scope>
    <source>
        <strain evidence="2 3">DG5B</strain>
    </source>
</reference>
<feature type="transmembrane region" description="Helical" evidence="1">
    <location>
        <begin position="69"/>
        <end position="91"/>
    </location>
</feature>
<sequence length="92" mass="9532">MVPAPPEPAVAVADTEVPAHTEAPVTPEPLVRVPDTGWEVTDMVMPLLVAGLPVAHGALEVITHVTASLLASVVLVNVLAISPLMAVPFTFH</sequence>
<dbReference type="Proteomes" id="UP000059542">
    <property type="component" value="Chromosome"/>
</dbReference>
<dbReference type="AlphaFoldDB" id="A0A0U4A8S7"/>
<dbReference type="EMBL" id="CP013909">
    <property type="protein sequence ID" value="ALW84636.1"/>
    <property type="molecule type" value="Genomic_DNA"/>
</dbReference>
<evidence type="ECO:0000256" key="1">
    <source>
        <dbReference type="SAM" id="Phobius"/>
    </source>
</evidence>
<keyword evidence="1" id="KW-1133">Transmembrane helix</keyword>
<organism evidence="2 3">
    <name type="scientific">Hymenobacter sedentarius</name>
    <dbReference type="NCBI Taxonomy" id="1411621"/>
    <lineage>
        <taxon>Bacteria</taxon>
        <taxon>Pseudomonadati</taxon>
        <taxon>Bacteroidota</taxon>
        <taxon>Cytophagia</taxon>
        <taxon>Cytophagales</taxon>
        <taxon>Hymenobacteraceae</taxon>
        <taxon>Hymenobacter</taxon>
    </lineage>
</organism>
<dbReference type="KEGG" id="hyg:AUC43_05795"/>
<proteinExistence type="predicted"/>